<dbReference type="PANTHER" id="PTHR19134">
    <property type="entry name" value="RECEPTOR-TYPE TYROSINE-PROTEIN PHOSPHATASE"/>
    <property type="match status" value="1"/>
</dbReference>
<dbReference type="InterPro" id="IPR003595">
    <property type="entry name" value="Tyr_Pase_cat"/>
</dbReference>
<dbReference type="OrthoDB" id="6058203at2759"/>
<dbReference type="PROSITE" id="PS50055">
    <property type="entry name" value="TYR_PHOSPHATASE_PTP"/>
    <property type="match status" value="1"/>
</dbReference>
<dbReference type="SUPFAM" id="SSF52799">
    <property type="entry name" value="(Phosphotyrosine protein) phosphatases II"/>
    <property type="match status" value="1"/>
</dbReference>
<reference evidence="7" key="1">
    <citation type="journal article" date="2020" name="Fungal Divers.">
        <title>Resolving the Mortierellaceae phylogeny through synthesis of multi-gene phylogenetics and phylogenomics.</title>
        <authorList>
            <person name="Vandepol N."/>
            <person name="Liber J."/>
            <person name="Desiro A."/>
            <person name="Na H."/>
            <person name="Kennedy M."/>
            <person name="Barry K."/>
            <person name="Grigoriev I.V."/>
            <person name="Miller A.N."/>
            <person name="O'Donnell K."/>
            <person name="Stajich J.E."/>
            <person name="Bonito G."/>
        </authorList>
    </citation>
    <scope>NUCLEOTIDE SEQUENCE</scope>
    <source>
        <strain evidence="7">NVP60</strain>
    </source>
</reference>
<accession>A0A9P6UF08</accession>
<dbReference type="InterPro" id="IPR050348">
    <property type="entry name" value="Protein-Tyr_Phosphatase"/>
</dbReference>
<protein>
    <recommendedName>
        <fullName evidence="2">protein-tyrosine-phosphatase</fullName>
        <ecNumber evidence="2">3.1.3.48</ecNumber>
    </recommendedName>
</protein>
<dbReference type="SMART" id="SM00194">
    <property type="entry name" value="PTPc"/>
    <property type="match status" value="1"/>
</dbReference>
<dbReference type="SUPFAM" id="SSF52821">
    <property type="entry name" value="Rhodanese/Cell cycle control phosphatase"/>
    <property type="match status" value="1"/>
</dbReference>
<keyword evidence="8" id="KW-1185">Reference proteome</keyword>
<evidence type="ECO:0000259" key="4">
    <source>
        <dbReference type="PROSITE" id="PS50055"/>
    </source>
</evidence>
<dbReference type="PRINTS" id="PR00700">
    <property type="entry name" value="PRTYPHPHTASE"/>
</dbReference>
<dbReference type="CDD" id="cd18533">
    <property type="entry name" value="PTP_fungal"/>
    <property type="match status" value="1"/>
</dbReference>
<comment type="similarity">
    <text evidence="1">Belongs to the protein-tyrosine phosphatase family. Non-receptor class subfamily.</text>
</comment>
<dbReference type="EC" id="3.1.3.48" evidence="2"/>
<feature type="region of interest" description="Disordered" evidence="3">
    <location>
        <begin position="1"/>
        <end position="45"/>
    </location>
</feature>
<evidence type="ECO:0000313" key="8">
    <source>
        <dbReference type="Proteomes" id="UP000823405"/>
    </source>
</evidence>
<evidence type="ECO:0000256" key="1">
    <source>
        <dbReference type="ARBA" id="ARBA00009649"/>
    </source>
</evidence>
<feature type="domain" description="Tyrosine specific protein phosphatases" evidence="5">
    <location>
        <begin position="747"/>
        <end position="791"/>
    </location>
</feature>
<evidence type="ECO:0000259" key="6">
    <source>
        <dbReference type="PROSITE" id="PS50206"/>
    </source>
</evidence>
<comment type="caution">
    <text evidence="7">The sequence shown here is derived from an EMBL/GenBank/DDBJ whole genome shotgun (WGS) entry which is preliminary data.</text>
</comment>
<dbReference type="Gene3D" id="3.90.190.10">
    <property type="entry name" value="Protein tyrosine phosphatase superfamily"/>
    <property type="match status" value="1"/>
</dbReference>
<dbReference type="InterPro" id="IPR029021">
    <property type="entry name" value="Prot-tyrosine_phosphatase-like"/>
</dbReference>
<dbReference type="GO" id="GO:0004725">
    <property type="term" value="F:protein tyrosine phosphatase activity"/>
    <property type="evidence" value="ECO:0007669"/>
    <property type="project" value="UniProtKB-EC"/>
</dbReference>
<evidence type="ECO:0000259" key="5">
    <source>
        <dbReference type="PROSITE" id="PS50056"/>
    </source>
</evidence>
<dbReference type="PROSITE" id="PS50056">
    <property type="entry name" value="TYR_PHOSPHATASE_2"/>
    <property type="match status" value="1"/>
</dbReference>
<name>A0A9P6UF08_9FUNG</name>
<dbReference type="InterPro" id="IPR036873">
    <property type="entry name" value="Rhodanese-like_dom_sf"/>
</dbReference>
<dbReference type="SMART" id="SM00404">
    <property type="entry name" value="PTPc_motif"/>
    <property type="match status" value="1"/>
</dbReference>
<feature type="region of interest" description="Disordered" evidence="3">
    <location>
        <begin position="186"/>
        <end position="271"/>
    </location>
</feature>
<feature type="domain" description="Tyrosine-protein phosphatase" evidence="4">
    <location>
        <begin position="594"/>
        <end position="906"/>
    </location>
</feature>
<dbReference type="Proteomes" id="UP000823405">
    <property type="component" value="Unassembled WGS sequence"/>
</dbReference>
<organism evidence="7 8">
    <name type="scientific">Linnemannia gamsii</name>
    <dbReference type="NCBI Taxonomy" id="64522"/>
    <lineage>
        <taxon>Eukaryota</taxon>
        <taxon>Fungi</taxon>
        <taxon>Fungi incertae sedis</taxon>
        <taxon>Mucoromycota</taxon>
        <taxon>Mortierellomycotina</taxon>
        <taxon>Mortierellomycetes</taxon>
        <taxon>Mortierellales</taxon>
        <taxon>Mortierellaceae</taxon>
        <taxon>Linnemannia</taxon>
    </lineage>
</organism>
<feature type="compositionally biased region" description="Polar residues" evidence="3">
    <location>
        <begin position="213"/>
        <end position="241"/>
    </location>
</feature>
<dbReference type="PROSITE" id="PS00383">
    <property type="entry name" value="TYR_PHOSPHATASE_1"/>
    <property type="match status" value="1"/>
</dbReference>
<dbReference type="InterPro" id="IPR016130">
    <property type="entry name" value="Tyr_Pase_AS"/>
</dbReference>
<dbReference type="Pfam" id="PF00102">
    <property type="entry name" value="Y_phosphatase"/>
    <property type="match status" value="2"/>
</dbReference>
<dbReference type="EMBL" id="JAAAIN010003285">
    <property type="protein sequence ID" value="KAG0286563.1"/>
    <property type="molecule type" value="Genomic_DNA"/>
</dbReference>
<dbReference type="InterPro" id="IPR001763">
    <property type="entry name" value="Rhodanese-like_dom"/>
</dbReference>
<dbReference type="PROSITE" id="PS50206">
    <property type="entry name" value="RHODANESE_3"/>
    <property type="match status" value="1"/>
</dbReference>
<dbReference type="AlphaFoldDB" id="A0A9P6UF08"/>
<dbReference type="PANTHER" id="PTHR19134:SF561">
    <property type="entry name" value="PROTEIN TYROSINE PHOSPHATASE 36E, ISOFORM A"/>
    <property type="match status" value="1"/>
</dbReference>
<gene>
    <name evidence="7" type="ORF">BGZ97_007383</name>
</gene>
<evidence type="ECO:0000313" key="7">
    <source>
        <dbReference type="EMBL" id="KAG0286563.1"/>
    </source>
</evidence>
<sequence>MDQQQQHFKNQSATDPRIAALASTPNDPPTLVVLDPATPPSQSAAAAGVSLSLSSNISTATATVRPSLSESGFFAATQDPARHLEQQMPLETPFFTPQAVWTESSRSDYFSTAASTPAPMPTHLASPLSASHRSQASFFASSFNVPAQTPAAVDISSFSASSPSYFPSPTDPSSTALNQDGQAGFQLSMPSTLHSRPTPMGGPSNGSWEPYPSSRSASMSHLSGSSFNIPSHTRPNMSISVPLSAFTSPPSSTYSPSRPTMSSLSQSHHSPVAPAVPAELNLKAMTGETVSKLLEKVLMTNGDGDKNAVMLLDMRPSISHVASSILTAVSVCIPNMLLKRPKTSLQMVTDQLTTEQDIETFSKWKQFSNIVLFDASGAVPVVGSPTILMVQKFRKEGCNATLAYLNGGFNEFMVRHNNLCRTSENASTGYADAGPVPPRMSLSGSGPVSAPASSNPMSIVSPPRQRLHLGSLPSMMTQSAAGPLGVQTPMIENPNVNPLFESVRQAMGLSTNITEEIPVRLPMGFSFDTMIEHLPKWLLSAITDGSGKARLAEYFQKVEINENKRLALLMLPQNMRSGRTTNFSIGAGIEQGLKNRYNNIWPYDHSRVKLTEIDPGHDDYINASFLTPPLSRKAYIATQGPLPSTFQDFWKTAWEQDSRVVVMLTREQEMGRIKCHQYWPSSQHPLMEVGPMRVSFVNEFLPDPNIGTILVRQMKLQHIRRPEEPARNITQIQYTGWPDFGVPETPLEVLRVIQLSNEYNVPASAGPMIVHCSAGCGRTGAFCVIDSILTELHEHPEVVLQHSGAAAAAGKRLSLSTQPSLEFSRSGNDRVVSAMANSGSLLAGSSGPAGSRAGGGAAAAAGATPAADDPMADIVFASVSTFREQRISMVQTLRQYVFCYEAIYWHLALEFTKERPDLGLMVMPPPSLAVHTPLLPMPPKSMTSNPALSMGNAPITTTSEEFSFFG</sequence>
<feature type="compositionally biased region" description="Polar residues" evidence="3">
    <location>
        <begin position="1"/>
        <end position="14"/>
    </location>
</feature>
<feature type="compositionally biased region" description="Low complexity" evidence="3">
    <location>
        <begin position="441"/>
        <end position="454"/>
    </location>
</feature>
<feature type="compositionally biased region" description="Low complexity" evidence="3">
    <location>
        <begin position="244"/>
        <end position="263"/>
    </location>
</feature>
<feature type="region of interest" description="Disordered" evidence="3">
    <location>
        <begin position="440"/>
        <end position="459"/>
    </location>
</feature>
<proteinExistence type="inferred from homology"/>
<evidence type="ECO:0000256" key="2">
    <source>
        <dbReference type="ARBA" id="ARBA00013064"/>
    </source>
</evidence>
<dbReference type="InterPro" id="IPR000387">
    <property type="entry name" value="Tyr_Pase_dom"/>
</dbReference>
<feature type="domain" description="Rhodanese" evidence="6">
    <location>
        <begin position="305"/>
        <end position="421"/>
    </location>
</feature>
<dbReference type="Gene3D" id="3.40.250.10">
    <property type="entry name" value="Rhodanese-like domain"/>
    <property type="match status" value="1"/>
</dbReference>
<dbReference type="InterPro" id="IPR000242">
    <property type="entry name" value="PTP_cat"/>
</dbReference>
<evidence type="ECO:0000256" key="3">
    <source>
        <dbReference type="SAM" id="MobiDB-lite"/>
    </source>
</evidence>